<keyword evidence="3 8" id="KW-0418">Kinase</keyword>
<reference evidence="8 9" key="1">
    <citation type="submission" date="2020-01" db="EMBL/GenBank/DDBJ databases">
        <title>Insect and environment-associated Actinomycetes.</title>
        <authorList>
            <person name="Currrie C."/>
            <person name="Chevrette M."/>
            <person name="Carlson C."/>
            <person name="Stubbendieck R."/>
            <person name="Wendt-Pienkowski E."/>
        </authorList>
    </citation>
    <scope>NUCLEOTIDE SEQUENCE [LARGE SCALE GENOMIC DNA]</scope>
    <source>
        <strain evidence="8 9">SID10258</strain>
    </source>
</reference>
<feature type="transmembrane region" description="Helical" evidence="6">
    <location>
        <begin position="397"/>
        <end position="414"/>
    </location>
</feature>
<dbReference type="CDD" id="cd14014">
    <property type="entry name" value="STKc_PknB_like"/>
    <property type="match status" value="1"/>
</dbReference>
<dbReference type="SUPFAM" id="SSF56112">
    <property type="entry name" value="Protein kinase-like (PK-like)"/>
    <property type="match status" value="1"/>
</dbReference>
<dbReference type="GO" id="GO:0004674">
    <property type="term" value="F:protein serine/threonine kinase activity"/>
    <property type="evidence" value="ECO:0007669"/>
    <property type="project" value="UniProtKB-KW"/>
</dbReference>
<evidence type="ECO:0000256" key="4">
    <source>
        <dbReference type="ARBA" id="ARBA00022840"/>
    </source>
</evidence>
<evidence type="ECO:0000256" key="3">
    <source>
        <dbReference type="ARBA" id="ARBA00022777"/>
    </source>
</evidence>
<dbReference type="PROSITE" id="PS50011">
    <property type="entry name" value="PROTEIN_KINASE_DOM"/>
    <property type="match status" value="1"/>
</dbReference>
<sequence length="534" mass="56394">MTYREPHRSVLIWRSSGPGRAGPDTTEERGTAVDELRAGDPRTVGRYALSGRLGAGGMGQVFLGTSPGGRAVAVKLVHPGLAADAEFRRRFKREVEAARQVGGFHTASVVDADPDAEIPWLVTAYVPGPSLAAAVAEHGPLPLESALVLGAGLAEALEAIHSAGVVHRDLKPSNVLLAADGPRVIDFGIARAVDASGVTAHAGTPGFMAPELLAEGSITPACDVFALGAVLAYVMGTRPFGEGPSEALAYRVVHKEPALDGLPAPLRDIVERCLAKDPEARPTPTELLEILSRAGRNSAWLPQPVQEMLTRYPAPVTGPRSTDSGWTLVGPEPVDSGSVPQSGPSVPHQLPPIAFKGSITPAAFALVGHSLRLLLGLGIGLLGIVSVTDSGSSSGGFMAVLFYVCLFAIAYWLVRGPIVWTVPLVRELLNPAEMEVSQNGIQLEYGGRRVRYPWHAMARVVVRRADSPAGWSVCVAPAAGIGYPPPHGPRTPLCYLERKTGWIVVVPVHRLRGSRKEIEGVLMRYGGPYWGGNA</sequence>
<dbReference type="InterPro" id="IPR008271">
    <property type="entry name" value="Ser/Thr_kinase_AS"/>
</dbReference>
<dbReference type="Pfam" id="PF00069">
    <property type="entry name" value="Pkinase"/>
    <property type="match status" value="1"/>
</dbReference>
<dbReference type="RefSeq" id="WP_163060199.1">
    <property type="nucleotide sequence ID" value="NZ_JAAGLI010000710.1"/>
</dbReference>
<evidence type="ECO:0000256" key="2">
    <source>
        <dbReference type="ARBA" id="ARBA00022741"/>
    </source>
</evidence>
<protein>
    <submittedName>
        <fullName evidence="8">Serine/threonine protein kinase</fullName>
    </submittedName>
</protein>
<keyword evidence="2 5" id="KW-0547">Nucleotide-binding</keyword>
<dbReference type="InterPro" id="IPR011009">
    <property type="entry name" value="Kinase-like_dom_sf"/>
</dbReference>
<dbReference type="EMBL" id="JAAGLI010000710">
    <property type="protein sequence ID" value="NEA26059.1"/>
    <property type="molecule type" value="Genomic_DNA"/>
</dbReference>
<dbReference type="Gene3D" id="3.30.200.20">
    <property type="entry name" value="Phosphorylase Kinase, domain 1"/>
    <property type="match status" value="1"/>
</dbReference>
<dbReference type="InterPro" id="IPR017441">
    <property type="entry name" value="Protein_kinase_ATP_BS"/>
</dbReference>
<dbReference type="Gene3D" id="1.10.510.10">
    <property type="entry name" value="Transferase(Phosphotransferase) domain 1"/>
    <property type="match status" value="1"/>
</dbReference>
<evidence type="ECO:0000256" key="6">
    <source>
        <dbReference type="SAM" id="Phobius"/>
    </source>
</evidence>
<proteinExistence type="predicted"/>
<evidence type="ECO:0000313" key="9">
    <source>
        <dbReference type="Proteomes" id="UP000475532"/>
    </source>
</evidence>
<dbReference type="PROSITE" id="PS00107">
    <property type="entry name" value="PROTEIN_KINASE_ATP"/>
    <property type="match status" value="1"/>
</dbReference>
<dbReference type="SMART" id="SM00220">
    <property type="entry name" value="S_TKc"/>
    <property type="match status" value="1"/>
</dbReference>
<keyword evidence="4 5" id="KW-0067">ATP-binding</keyword>
<keyword evidence="6" id="KW-0472">Membrane</keyword>
<dbReference type="PANTHER" id="PTHR43289:SF34">
    <property type="entry name" value="SERINE_THREONINE-PROTEIN KINASE YBDM-RELATED"/>
    <property type="match status" value="1"/>
</dbReference>
<evidence type="ECO:0000256" key="5">
    <source>
        <dbReference type="PROSITE-ProRule" id="PRU10141"/>
    </source>
</evidence>
<gene>
    <name evidence="8" type="ORF">G3I70_26720</name>
</gene>
<feature type="transmembrane region" description="Helical" evidence="6">
    <location>
        <begin position="362"/>
        <end position="385"/>
    </location>
</feature>
<keyword evidence="6" id="KW-0812">Transmembrane</keyword>
<organism evidence="8 9">
    <name type="scientific">Actinomadura bangladeshensis</name>
    <dbReference type="NCBI Taxonomy" id="453573"/>
    <lineage>
        <taxon>Bacteria</taxon>
        <taxon>Bacillati</taxon>
        <taxon>Actinomycetota</taxon>
        <taxon>Actinomycetes</taxon>
        <taxon>Streptosporangiales</taxon>
        <taxon>Thermomonosporaceae</taxon>
        <taxon>Actinomadura</taxon>
    </lineage>
</organism>
<dbReference type="InterPro" id="IPR000719">
    <property type="entry name" value="Prot_kinase_dom"/>
</dbReference>
<keyword evidence="8" id="KW-0723">Serine/threonine-protein kinase</keyword>
<evidence type="ECO:0000313" key="8">
    <source>
        <dbReference type="EMBL" id="NEA26059.1"/>
    </source>
</evidence>
<keyword evidence="1" id="KW-0808">Transferase</keyword>
<keyword evidence="6" id="KW-1133">Transmembrane helix</keyword>
<comment type="caution">
    <text evidence="8">The sequence shown here is derived from an EMBL/GenBank/DDBJ whole genome shotgun (WGS) entry which is preliminary data.</text>
</comment>
<evidence type="ECO:0000259" key="7">
    <source>
        <dbReference type="PROSITE" id="PS50011"/>
    </source>
</evidence>
<feature type="binding site" evidence="5">
    <location>
        <position position="75"/>
    </location>
    <ligand>
        <name>ATP</name>
        <dbReference type="ChEBI" id="CHEBI:30616"/>
    </ligand>
</feature>
<dbReference type="AlphaFoldDB" id="A0A6L9QKN1"/>
<evidence type="ECO:0000256" key="1">
    <source>
        <dbReference type="ARBA" id="ARBA00022679"/>
    </source>
</evidence>
<dbReference type="GO" id="GO:0005524">
    <property type="term" value="F:ATP binding"/>
    <property type="evidence" value="ECO:0007669"/>
    <property type="project" value="UniProtKB-UniRule"/>
</dbReference>
<feature type="domain" description="Protein kinase" evidence="7">
    <location>
        <begin position="47"/>
        <end position="301"/>
    </location>
</feature>
<dbReference type="PANTHER" id="PTHR43289">
    <property type="entry name" value="MITOGEN-ACTIVATED PROTEIN KINASE KINASE KINASE 20-RELATED"/>
    <property type="match status" value="1"/>
</dbReference>
<dbReference type="PROSITE" id="PS00108">
    <property type="entry name" value="PROTEIN_KINASE_ST"/>
    <property type="match status" value="1"/>
</dbReference>
<dbReference type="Proteomes" id="UP000475532">
    <property type="component" value="Unassembled WGS sequence"/>
</dbReference>
<accession>A0A6L9QKN1</accession>
<name>A0A6L9QKN1_9ACTN</name>